<dbReference type="AlphaFoldDB" id="A0A4U0WJP0"/>
<evidence type="ECO:0000313" key="2">
    <source>
        <dbReference type="EMBL" id="TKA62456.1"/>
    </source>
</evidence>
<gene>
    <name evidence="2" type="ORF">B0A49_07125</name>
</gene>
<dbReference type="InterPro" id="IPR052917">
    <property type="entry name" value="Stress-Dev_Protein"/>
</dbReference>
<sequence>MPEQLTQEEISSQTDPSVAKQWDNEAPMSTQFGDFYSIADGIKVCLLSTYRNGTGPVGRSMAVAKRTGPDFLFLANAHSQKFQEIEKNPEVQITFQNSSTQDWVSVTGKATTTSNSDPRIKDIWSQGTRAWFGDLGDGKHTGGPEDPRMKLIEVKATYISYWKAQVGALGFMKEVVGAAITGGVANTGVLRHMLEQDIEKERSNRS</sequence>
<dbReference type="PANTHER" id="PTHR34818:SF1">
    <property type="entry name" value="PROTEIN BLI-3"/>
    <property type="match status" value="1"/>
</dbReference>
<accession>A0A4U0WJP0</accession>
<dbReference type="SUPFAM" id="SSF50475">
    <property type="entry name" value="FMN-binding split barrel"/>
    <property type="match status" value="1"/>
</dbReference>
<protein>
    <recommendedName>
        <fullName evidence="1">General stress protein FMN-binding split barrel domain-containing protein</fullName>
    </recommendedName>
</protein>
<dbReference type="InterPro" id="IPR012349">
    <property type="entry name" value="Split_barrel_FMN-bd"/>
</dbReference>
<organism evidence="2 3">
    <name type="scientific">Cryomyces minteri</name>
    <dbReference type="NCBI Taxonomy" id="331657"/>
    <lineage>
        <taxon>Eukaryota</taxon>
        <taxon>Fungi</taxon>
        <taxon>Dikarya</taxon>
        <taxon>Ascomycota</taxon>
        <taxon>Pezizomycotina</taxon>
        <taxon>Dothideomycetes</taxon>
        <taxon>Dothideomycetes incertae sedis</taxon>
        <taxon>Cryomyces</taxon>
    </lineage>
</organism>
<dbReference type="EMBL" id="NAJN01001560">
    <property type="protein sequence ID" value="TKA62456.1"/>
    <property type="molecule type" value="Genomic_DNA"/>
</dbReference>
<dbReference type="PANTHER" id="PTHR34818">
    <property type="entry name" value="PROTEIN BLI-3"/>
    <property type="match status" value="1"/>
</dbReference>
<dbReference type="OrthoDB" id="434253at2759"/>
<reference evidence="2 3" key="1">
    <citation type="submission" date="2017-03" db="EMBL/GenBank/DDBJ databases">
        <title>Genomes of endolithic fungi from Antarctica.</title>
        <authorList>
            <person name="Coleine C."/>
            <person name="Masonjones S."/>
            <person name="Stajich J.E."/>
        </authorList>
    </citation>
    <scope>NUCLEOTIDE SEQUENCE [LARGE SCALE GENOMIC DNA]</scope>
    <source>
        <strain evidence="2 3">CCFEE 5187</strain>
    </source>
</reference>
<keyword evidence="3" id="KW-1185">Reference proteome</keyword>
<dbReference type="Gene3D" id="2.30.110.10">
    <property type="entry name" value="Electron Transport, Fmn-binding Protein, Chain A"/>
    <property type="match status" value="1"/>
</dbReference>
<evidence type="ECO:0000259" key="1">
    <source>
        <dbReference type="Pfam" id="PF16242"/>
    </source>
</evidence>
<evidence type="ECO:0000313" key="3">
    <source>
        <dbReference type="Proteomes" id="UP000308768"/>
    </source>
</evidence>
<feature type="domain" description="General stress protein FMN-binding split barrel" evidence="1">
    <location>
        <begin position="36"/>
        <end position="183"/>
    </location>
</feature>
<name>A0A4U0WJP0_9PEZI</name>
<dbReference type="Pfam" id="PF16242">
    <property type="entry name" value="Pyrid_ox_like"/>
    <property type="match status" value="1"/>
</dbReference>
<dbReference type="Proteomes" id="UP000308768">
    <property type="component" value="Unassembled WGS sequence"/>
</dbReference>
<dbReference type="STRING" id="331657.A0A4U0WJP0"/>
<comment type="caution">
    <text evidence="2">The sequence shown here is derived from an EMBL/GenBank/DDBJ whole genome shotgun (WGS) entry which is preliminary data.</text>
</comment>
<proteinExistence type="predicted"/>
<dbReference type="InterPro" id="IPR038725">
    <property type="entry name" value="YdaG_split_barrel_FMN-bd"/>
</dbReference>